<organism evidence="2 3">
    <name type="scientific">Ficus carica</name>
    <name type="common">Common fig</name>
    <dbReference type="NCBI Taxonomy" id="3494"/>
    <lineage>
        <taxon>Eukaryota</taxon>
        <taxon>Viridiplantae</taxon>
        <taxon>Streptophyta</taxon>
        <taxon>Embryophyta</taxon>
        <taxon>Tracheophyta</taxon>
        <taxon>Spermatophyta</taxon>
        <taxon>Magnoliopsida</taxon>
        <taxon>eudicotyledons</taxon>
        <taxon>Gunneridae</taxon>
        <taxon>Pentapetalae</taxon>
        <taxon>rosids</taxon>
        <taxon>fabids</taxon>
        <taxon>Rosales</taxon>
        <taxon>Moraceae</taxon>
        <taxon>Ficeae</taxon>
        <taxon>Ficus</taxon>
    </lineage>
</organism>
<dbReference type="GO" id="GO:0005524">
    <property type="term" value="F:ATP binding"/>
    <property type="evidence" value="ECO:0007669"/>
    <property type="project" value="InterPro"/>
</dbReference>
<dbReference type="EMBL" id="BTGU01000009">
    <property type="protein sequence ID" value="GMN38950.1"/>
    <property type="molecule type" value="Genomic_DNA"/>
</dbReference>
<dbReference type="InterPro" id="IPR004493">
    <property type="entry name" value="Leu-tRNA-synth_Ia_arc/euk"/>
</dbReference>
<protein>
    <submittedName>
        <fullName evidence="2">Uncharacterized protein</fullName>
    </submittedName>
</protein>
<comment type="similarity">
    <text evidence="1">Belongs to the class-I aminoacyl-tRNA synthetase family.</text>
</comment>
<reference evidence="2" key="1">
    <citation type="submission" date="2023-07" db="EMBL/GenBank/DDBJ databases">
        <title>draft genome sequence of fig (Ficus carica).</title>
        <authorList>
            <person name="Takahashi T."/>
            <person name="Nishimura K."/>
        </authorList>
    </citation>
    <scope>NUCLEOTIDE SEQUENCE</scope>
</reference>
<proteinExistence type="inferred from homology"/>
<dbReference type="Gramene" id="FCD_00005050-RA">
    <property type="protein sequence ID" value="FCD_00005050-RA:cds"/>
    <property type="gene ID" value="FCD_00005050"/>
</dbReference>
<name>A0AA88D0B7_FICCA</name>
<dbReference type="InterPro" id="IPR014729">
    <property type="entry name" value="Rossmann-like_a/b/a_fold"/>
</dbReference>
<dbReference type="Gene3D" id="3.40.50.620">
    <property type="entry name" value="HUPs"/>
    <property type="match status" value="1"/>
</dbReference>
<comment type="caution">
    <text evidence="2">The sequence shown here is derived from an EMBL/GenBank/DDBJ whole genome shotgun (WGS) entry which is preliminary data.</text>
</comment>
<dbReference type="GO" id="GO:0004823">
    <property type="term" value="F:leucine-tRNA ligase activity"/>
    <property type="evidence" value="ECO:0007669"/>
    <property type="project" value="InterPro"/>
</dbReference>
<dbReference type="GO" id="GO:0006429">
    <property type="term" value="P:leucyl-tRNA aminoacylation"/>
    <property type="evidence" value="ECO:0007669"/>
    <property type="project" value="InterPro"/>
</dbReference>
<dbReference type="AlphaFoldDB" id="A0AA88D0B7"/>
<dbReference type="PANTHER" id="PTHR45794:SF1">
    <property type="entry name" value="LEUCINE--TRNA LIGASE, CYTOPLASMIC"/>
    <property type="match status" value="1"/>
</dbReference>
<evidence type="ECO:0000256" key="1">
    <source>
        <dbReference type="ARBA" id="ARBA00005594"/>
    </source>
</evidence>
<evidence type="ECO:0000313" key="3">
    <source>
        <dbReference type="Proteomes" id="UP001187192"/>
    </source>
</evidence>
<accession>A0AA88D0B7</accession>
<dbReference type="PANTHER" id="PTHR45794">
    <property type="entry name" value="LEUCYL-TRNA SYNTHETASE"/>
    <property type="match status" value="1"/>
</dbReference>
<evidence type="ECO:0000313" key="2">
    <source>
        <dbReference type="EMBL" id="GMN38950.1"/>
    </source>
</evidence>
<keyword evidence="3" id="KW-1185">Reference proteome</keyword>
<dbReference type="Proteomes" id="UP001187192">
    <property type="component" value="Unassembled WGS sequence"/>
</dbReference>
<sequence length="203" mass="22877">MSSGIPAHSGGDDVVAAANRKAGQIGAVVRVEWSRGNSNFWQRMNVKAFRDVHVDNLPEDFLLVLALGRLGLELCIPWDEQFLVESLSDSTLYMAYYTFAHLLHNEDMYGTSRSPVAPDQLTDKMKQEFEYWNPSPLISEFLSQRPHHAPFRKDRPSPWETLEHSARQSRSSLPMLHEFSLADAGDGVDDANFVFETPNAAIL</sequence>
<gene>
    <name evidence="2" type="ORF">TIFTF001_008190</name>
</gene>